<dbReference type="PANTHER" id="PTHR46890:SF48">
    <property type="entry name" value="RNA-DIRECTED DNA POLYMERASE"/>
    <property type="match status" value="1"/>
</dbReference>
<dbReference type="InterPro" id="IPR000477">
    <property type="entry name" value="RT_dom"/>
</dbReference>
<dbReference type="InterPro" id="IPR043502">
    <property type="entry name" value="DNA/RNA_pol_sf"/>
</dbReference>
<keyword evidence="3" id="KW-1185">Reference proteome</keyword>
<evidence type="ECO:0000313" key="2">
    <source>
        <dbReference type="EMBL" id="KAA3466419.1"/>
    </source>
</evidence>
<reference evidence="3" key="1">
    <citation type="journal article" date="2019" name="Plant Biotechnol. J.">
        <title>Genome sequencing of the Australian wild diploid species Gossypium australe highlights disease resistance and delayed gland morphogenesis.</title>
        <authorList>
            <person name="Cai Y."/>
            <person name="Cai X."/>
            <person name="Wang Q."/>
            <person name="Wang P."/>
            <person name="Zhang Y."/>
            <person name="Cai C."/>
            <person name="Xu Y."/>
            <person name="Wang K."/>
            <person name="Zhou Z."/>
            <person name="Wang C."/>
            <person name="Geng S."/>
            <person name="Li B."/>
            <person name="Dong Q."/>
            <person name="Hou Y."/>
            <person name="Wang H."/>
            <person name="Ai P."/>
            <person name="Liu Z."/>
            <person name="Yi F."/>
            <person name="Sun M."/>
            <person name="An G."/>
            <person name="Cheng J."/>
            <person name="Zhang Y."/>
            <person name="Shi Q."/>
            <person name="Xie Y."/>
            <person name="Shi X."/>
            <person name="Chang Y."/>
            <person name="Huang F."/>
            <person name="Chen Y."/>
            <person name="Hong S."/>
            <person name="Mi L."/>
            <person name="Sun Q."/>
            <person name="Zhang L."/>
            <person name="Zhou B."/>
            <person name="Peng R."/>
            <person name="Zhang X."/>
            <person name="Liu F."/>
        </authorList>
    </citation>
    <scope>NUCLEOTIDE SEQUENCE [LARGE SCALE GENOMIC DNA]</scope>
    <source>
        <strain evidence="3">cv. PA1801</strain>
    </source>
</reference>
<dbReference type="GO" id="GO:0003964">
    <property type="term" value="F:RNA-directed DNA polymerase activity"/>
    <property type="evidence" value="ECO:0007669"/>
    <property type="project" value="UniProtKB-KW"/>
</dbReference>
<keyword evidence="2" id="KW-0695">RNA-directed DNA polymerase</keyword>
<dbReference type="OrthoDB" id="991485at2759"/>
<evidence type="ECO:0000313" key="3">
    <source>
        <dbReference type="Proteomes" id="UP000325315"/>
    </source>
</evidence>
<dbReference type="SUPFAM" id="SSF56672">
    <property type="entry name" value="DNA/RNA polymerases"/>
    <property type="match status" value="1"/>
</dbReference>
<dbReference type="EMBL" id="SMMG02000007">
    <property type="protein sequence ID" value="KAA3466419.1"/>
    <property type="molecule type" value="Genomic_DNA"/>
</dbReference>
<name>A0A5B6VBA0_9ROSI</name>
<gene>
    <name evidence="2" type="ORF">EPI10_001512</name>
</gene>
<dbReference type="PROSITE" id="PS50878">
    <property type="entry name" value="RT_POL"/>
    <property type="match status" value="1"/>
</dbReference>
<keyword evidence="2" id="KW-0548">Nucleotidyltransferase</keyword>
<keyword evidence="2" id="KW-0808">Transferase</keyword>
<protein>
    <submittedName>
        <fullName evidence="2">Reverse transcriptase</fullName>
    </submittedName>
</protein>
<dbReference type="InterPro" id="IPR052343">
    <property type="entry name" value="Retrotransposon-Effector_Assoc"/>
</dbReference>
<dbReference type="Pfam" id="PF00078">
    <property type="entry name" value="RVT_1"/>
    <property type="match status" value="1"/>
</dbReference>
<evidence type="ECO:0000259" key="1">
    <source>
        <dbReference type="PROSITE" id="PS50878"/>
    </source>
</evidence>
<dbReference type="PANTHER" id="PTHR46890">
    <property type="entry name" value="NON-LTR RETROLELEMENT REVERSE TRANSCRIPTASE-LIKE PROTEIN-RELATED"/>
    <property type="match status" value="1"/>
</dbReference>
<sequence>MVSEDVIEDMPFLETSLVHQSKSDHDAILFGTIGGIPRGRGSYHKLMDSPNNSNTTRLLKDARRKLGHLFDVEERYWAQRARIQWLLITDAKIMLAFNQMDPRKAPGIDGIPGGFYREHWVTVGEDVLKFCRKALRDTKNIHKVNNTLLVLIPKFDNPCDMSNFRPISLCRVIYKIISKALANRLKAILSECISKHQSAFVPGRMIHDNVPIAYELVHYLCCSKNGPNKGCVVKLDMSKAYDRVE</sequence>
<dbReference type="AlphaFoldDB" id="A0A5B6VBA0"/>
<organism evidence="2 3">
    <name type="scientific">Gossypium australe</name>
    <dbReference type="NCBI Taxonomy" id="47621"/>
    <lineage>
        <taxon>Eukaryota</taxon>
        <taxon>Viridiplantae</taxon>
        <taxon>Streptophyta</taxon>
        <taxon>Embryophyta</taxon>
        <taxon>Tracheophyta</taxon>
        <taxon>Spermatophyta</taxon>
        <taxon>Magnoliopsida</taxon>
        <taxon>eudicotyledons</taxon>
        <taxon>Gunneridae</taxon>
        <taxon>Pentapetalae</taxon>
        <taxon>rosids</taxon>
        <taxon>malvids</taxon>
        <taxon>Malvales</taxon>
        <taxon>Malvaceae</taxon>
        <taxon>Malvoideae</taxon>
        <taxon>Gossypium</taxon>
    </lineage>
</organism>
<accession>A0A5B6VBA0</accession>
<feature type="domain" description="Reverse transcriptase" evidence="1">
    <location>
        <begin position="133"/>
        <end position="245"/>
    </location>
</feature>
<dbReference type="CDD" id="cd01650">
    <property type="entry name" value="RT_nLTR_like"/>
    <property type="match status" value="1"/>
</dbReference>
<comment type="caution">
    <text evidence="2">The sequence shown here is derived from an EMBL/GenBank/DDBJ whole genome shotgun (WGS) entry which is preliminary data.</text>
</comment>
<dbReference type="Proteomes" id="UP000325315">
    <property type="component" value="Unassembled WGS sequence"/>
</dbReference>
<proteinExistence type="predicted"/>